<name>A0A0E9P7D1_ANGAN</name>
<evidence type="ECO:0000313" key="1">
    <source>
        <dbReference type="EMBL" id="JAH00399.1"/>
    </source>
</evidence>
<sequence>MYSQEMFMEDVHRLH</sequence>
<proteinExistence type="predicted"/>
<organism evidence="1">
    <name type="scientific">Anguilla anguilla</name>
    <name type="common">European freshwater eel</name>
    <name type="synonym">Muraena anguilla</name>
    <dbReference type="NCBI Taxonomy" id="7936"/>
    <lineage>
        <taxon>Eukaryota</taxon>
        <taxon>Metazoa</taxon>
        <taxon>Chordata</taxon>
        <taxon>Craniata</taxon>
        <taxon>Vertebrata</taxon>
        <taxon>Euteleostomi</taxon>
        <taxon>Actinopterygii</taxon>
        <taxon>Neopterygii</taxon>
        <taxon>Teleostei</taxon>
        <taxon>Anguilliformes</taxon>
        <taxon>Anguillidae</taxon>
        <taxon>Anguilla</taxon>
    </lineage>
</organism>
<dbReference type="EMBL" id="GBXM01108178">
    <property type="protein sequence ID" value="JAH00399.1"/>
    <property type="molecule type" value="Transcribed_RNA"/>
</dbReference>
<reference evidence="1" key="1">
    <citation type="submission" date="2014-11" db="EMBL/GenBank/DDBJ databases">
        <authorList>
            <person name="Amaro Gonzalez C."/>
        </authorList>
    </citation>
    <scope>NUCLEOTIDE SEQUENCE</scope>
</reference>
<reference evidence="1" key="2">
    <citation type="journal article" date="2015" name="Fish Shellfish Immunol.">
        <title>Early steps in the European eel (Anguilla anguilla)-Vibrio vulnificus interaction in the gills: Role of the RtxA13 toxin.</title>
        <authorList>
            <person name="Callol A."/>
            <person name="Pajuelo D."/>
            <person name="Ebbesson L."/>
            <person name="Teles M."/>
            <person name="MacKenzie S."/>
            <person name="Amaro C."/>
        </authorList>
    </citation>
    <scope>NUCLEOTIDE SEQUENCE</scope>
</reference>
<accession>A0A0E9P7D1</accession>
<protein>
    <submittedName>
        <fullName evidence="1">Uncharacterized protein</fullName>
    </submittedName>
</protein>